<gene>
    <name evidence="8" type="ORF">WNY59_11560</name>
</gene>
<protein>
    <submittedName>
        <fullName evidence="8">Tyrosine-type recombinase/integrase</fullName>
    </submittedName>
</protein>
<name>A0ABU9T905_9HYPH</name>
<evidence type="ECO:0000313" key="8">
    <source>
        <dbReference type="EMBL" id="MEM5502229.1"/>
    </source>
</evidence>
<dbReference type="Proteomes" id="UP001477870">
    <property type="component" value="Unassembled WGS sequence"/>
</dbReference>
<keyword evidence="4" id="KW-0233">DNA recombination</keyword>
<comment type="similarity">
    <text evidence="1">Belongs to the 'phage' integrase family.</text>
</comment>
<dbReference type="InterPro" id="IPR011010">
    <property type="entry name" value="DNA_brk_join_enz"/>
</dbReference>
<evidence type="ECO:0000256" key="4">
    <source>
        <dbReference type="ARBA" id="ARBA00023172"/>
    </source>
</evidence>
<reference evidence="8 9" key="1">
    <citation type="submission" date="2024-03" db="EMBL/GenBank/DDBJ databases">
        <title>Community enrichment and isolation of bacterial strains for fucoidan degradation.</title>
        <authorList>
            <person name="Sichert A."/>
        </authorList>
    </citation>
    <scope>NUCLEOTIDE SEQUENCE [LARGE SCALE GENOMIC DNA]</scope>
    <source>
        <strain evidence="8 9">AS62</strain>
    </source>
</reference>
<dbReference type="PROSITE" id="PS51898">
    <property type="entry name" value="TYR_RECOMBINASE"/>
    <property type="match status" value="1"/>
</dbReference>
<dbReference type="InterPro" id="IPR013762">
    <property type="entry name" value="Integrase-like_cat_sf"/>
</dbReference>
<dbReference type="PANTHER" id="PTHR30629">
    <property type="entry name" value="PROPHAGE INTEGRASE"/>
    <property type="match status" value="1"/>
</dbReference>
<evidence type="ECO:0000313" key="9">
    <source>
        <dbReference type="Proteomes" id="UP001477870"/>
    </source>
</evidence>
<keyword evidence="2" id="KW-0229">DNA integration</keyword>
<dbReference type="InterPro" id="IPR050808">
    <property type="entry name" value="Phage_Integrase"/>
</dbReference>
<dbReference type="RefSeq" id="WP_342848569.1">
    <property type="nucleotide sequence ID" value="NZ_JBBMQO010000006.1"/>
</dbReference>
<dbReference type="Pfam" id="PF00589">
    <property type="entry name" value="Phage_integrase"/>
    <property type="match status" value="1"/>
</dbReference>
<evidence type="ECO:0000256" key="1">
    <source>
        <dbReference type="ARBA" id="ARBA00008857"/>
    </source>
</evidence>
<dbReference type="PANTHER" id="PTHR30629:SF2">
    <property type="entry name" value="PROPHAGE INTEGRASE INTS-RELATED"/>
    <property type="match status" value="1"/>
</dbReference>
<keyword evidence="3 5" id="KW-0238">DNA-binding</keyword>
<keyword evidence="9" id="KW-1185">Reference proteome</keyword>
<evidence type="ECO:0000256" key="5">
    <source>
        <dbReference type="PROSITE-ProRule" id="PRU01248"/>
    </source>
</evidence>
<dbReference type="PROSITE" id="PS51900">
    <property type="entry name" value="CB"/>
    <property type="match status" value="1"/>
</dbReference>
<organism evidence="8 9">
    <name type="scientific">Ahrensia kielensis</name>
    <dbReference type="NCBI Taxonomy" id="76980"/>
    <lineage>
        <taxon>Bacteria</taxon>
        <taxon>Pseudomonadati</taxon>
        <taxon>Pseudomonadota</taxon>
        <taxon>Alphaproteobacteria</taxon>
        <taxon>Hyphomicrobiales</taxon>
        <taxon>Ahrensiaceae</taxon>
        <taxon>Ahrensia</taxon>
    </lineage>
</organism>
<feature type="domain" description="Tyr recombinase" evidence="6">
    <location>
        <begin position="177"/>
        <end position="350"/>
    </location>
</feature>
<evidence type="ECO:0000259" key="7">
    <source>
        <dbReference type="PROSITE" id="PS51900"/>
    </source>
</evidence>
<evidence type="ECO:0000256" key="2">
    <source>
        <dbReference type="ARBA" id="ARBA00022908"/>
    </source>
</evidence>
<dbReference type="EMBL" id="JBBMQO010000006">
    <property type="protein sequence ID" value="MEM5502229.1"/>
    <property type="molecule type" value="Genomic_DNA"/>
</dbReference>
<dbReference type="Gene3D" id="1.10.443.10">
    <property type="entry name" value="Intergrase catalytic core"/>
    <property type="match status" value="1"/>
</dbReference>
<proteinExistence type="inferred from homology"/>
<dbReference type="SUPFAM" id="SSF56349">
    <property type="entry name" value="DNA breaking-rejoining enzymes"/>
    <property type="match status" value="1"/>
</dbReference>
<accession>A0ABU9T905</accession>
<dbReference type="InterPro" id="IPR044068">
    <property type="entry name" value="CB"/>
</dbReference>
<dbReference type="CDD" id="cd00397">
    <property type="entry name" value="DNA_BRE_C"/>
    <property type="match status" value="1"/>
</dbReference>
<evidence type="ECO:0000259" key="6">
    <source>
        <dbReference type="PROSITE" id="PS51898"/>
    </source>
</evidence>
<dbReference type="Gene3D" id="1.10.150.130">
    <property type="match status" value="1"/>
</dbReference>
<dbReference type="InterPro" id="IPR010998">
    <property type="entry name" value="Integrase_recombinase_N"/>
</dbReference>
<sequence>MKTLKGKIGRKYVICDKDRHGNLRWYLRLRGRPKHRFKELPFNEDGQIRTEFLQEYDAAFSNAIISNGVEEVLADDNYSLNFLLKQYFASQKFRKQKAVTQRDKRSVLEKYAAEHGHRPYRGFTRKHLQMSVSKRADTPAAADKLIKYLKAVFNWAIIEDLTEKNPAIGIEKINKTEGHHAWSMEEIEKFRSVHPLGTMARAALELALNTGARREDLINLGPKNLVVDKITYTPSKSTNSSSQSKVTNPMFRSTFVAIEATRQKGLTFLLNEYNRGFTGNGFGNRMRKWCDEADLPHCSTHGLRKSAAIRLAYAGVSERELMAAFGWSDSKTAHYYIKQADNDRLSDSAFAKLMAKEVT</sequence>
<evidence type="ECO:0000256" key="3">
    <source>
        <dbReference type="ARBA" id="ARBA00023125"/>
    </source>
</evidence>
<dbReference type="InterPro" id="IPR002104">
    <property type="entry name" value="Integrase_catalytic"/>
</dbReference>
<comment type="caution">
    <text evidence="8">The sequence shown here is derived from an EMBL/GenBank/DDBJ whole genome shotgun (WGS) entry which is preliminary data.</text>
</comment>
<feature type="domain" description="Core-binding (CB)" evidence="7">
    <location>
        <begin position="78"/>
        <end position="157"/>
    </location>
</feature>